<accession>A0AAW2HPU8</accession>
<gene>
    <name evidence="8" type="ORF">PYX00_005081</name>
</gene>
<evidence type="ECO:0000313" key="8">
    <source>
        <dbReference type="EMBL" id="KAL0271935.1"/>
    </source>
</evidence>
<sequence length="387" mass="44303">MNVLRSVYQKSKLYYKKKREVLQEFMVVSEVGRIVNFRIDCCNTNLSLFPYTYTRYKELVMQGLRLKFGDRRTDWKCCFCCHVRTGTIFIGIWYLMLHALILSIMAVVLSYPKILDQDIDPVLPTPLSEVDQVSPEVYTGNFDWSHNSDGSSIKPLPLLPHGYRELWERQNFSHQDMNIGVVVTICSFTMTLMLLYGAIKGKPSYLMPFFCLKVFDFCVAGISAVGYLCYPPDMNQYWMKKFKLLPFKEELSDFHPDTIVIFAATAFVLIMLIKAYFISIIWRCYKYLSFRQIAAQRTVHFIDPVVQNLLPDLPDYETAVKKFPTPPPSYASAVRGQAPIVVNMNNNRANSSQPLSAQSIVVRSNTPVGTAPIQGHSSSQVNNPEII</sequence>
<comment type="subcellular location">
    <subcellularLocation>
        <location evidence="1">Endomembrane system</location>
        <topology evidence="1">Multi-pass membrane protein</topology>
    </subcellularLocation>
</comment>
<evidence type="ECO:0000256" key="3">
    <source>
        <dbReference type="ARBA" id="ARBA00022448"/>
    </source>
</evidence>
<keyword evidence="4 7" id="KW-0812">Transmembrane</keyword>
<keyword evidence="6 7" id="KW-0472">Membrane</keyword>
<evidence type="ECO:0000256" key="7">
    <source>
        <dbReference type="SAM" id="Phobius"/>
    </source>
</evidence>
<dbReference type="PANTHER" id="PTHR12479:SF10">
    <property type="entry name" value="LYSOSOMAL-ASSOCIATED TRANSMEMBRANE PROTEIN"/>
    <property type="match status" value="1"/>
</dbReference>
<dbReference type="EMBL" id="JARGDH010000003">
    <property type="protein sequence ID" value="KAL0271935.1"/>
    <property type="molecule type" value="Genomic_DNA"/>
</dbReference>
<evidence type="ECO:0000256" key="4">
    <source>
        <dbReference type="ARBA" id="ARBA00022692"/>
    </source>
</evidence>
<dbReference type="AlphaFoldDB" id="A0AAW2HPU8"/>
<feature type="transmembrane region" description="Helical" evidence="7">
    <location>
        <begin position="177"/>
        <end position="198"/>
    </location>
</feature>
<keyword evidence="5 7" id="KW-1133">Transmembrane helix</keyword>
<dbReference type="GO" id="GO:0012505">
    <property type="term" value="C:endomembrane system"/>
    <property type="evidence" value="ECO:0007669"/>
    <property type="project" value="UniProtKB-SubCell"/>
</dbReference>
<evidence type="ECO:0000256" key="6">
    <source>
        <dbReference type="ARBA" id="ARBA00023136"/>
    </source>
</evidence>
<evidence type="ECO:0000256" key="5">
    <source>
        <dbReference type="ARBA" id="ARBA00022989"/>
    </source>
</evidence>
<protein>
    <recommendedName>
        <fullName evidence="9">Lysosomal-associated transmembrane protein 4A</fullName>
    </recommendedName>
</protein>
<evidence type="ECO:0000256" key="1">
    <source>
        <dbReference type="ARBA" id="ARBA00004127"/>
    </source>
</evidence>
<comment type="caution">
    <text evidence="8">The sequence shown here is derived from an EMBL/GenBank/DDBJ whole genome shotgun (WGS) entry which is preliminary data.</text>
</comment>
<feature type="transmembrane region" description="Helical" evidence="7">
    <location>
        <begin position="210"/>
        <end position="230"/>
    </location>
</feature>
<feature type="transmembrane region" description="Helical" evidence="7">
    <location>
        <begin position="259"/>
        <end position="282"/>
    </location>
</feature>
<dbReference type="PANTHER" id="PTHR12479">
    <property type="entry name" value="LYSOSOMAL-ASSOCIATED TRANSMEMBRANE PROTEIN"/>
    <property type="match status" value="1"/>
</dbReference>
<evidence type="ECO:0000256" key="2">
    <source>
        <dbReference type="ARBA" id="ARBA00010076"/>
    </source>
</evidence>
<name>A0AAW2HPU8_9NEOP</name>
<dbReference type="InterPro" id="IPR051115">
    <property type="entry name" value="LAPTM_transporter"/>
</dbReference>
<comment type="similarity">
    <text evidence="2">Belongs to the LAPTM4/LAPTM5 transporter family.</text>
</comment>
<dbReference type="InterPro" id="IPR004687">
    <property type="entry name" value="LAPTM4/5"/>
</dbReference>
<organism evidence="8">
    <name type="scientific">Menopon gallinae</name>
    <name type="common">poultry shaft louse</name>
    <dbReference type="NCBI Taxonomy" id="328185"/>
    <lineage>
        <taxon>Eukaryota</taxon>
        <taxon>Metazoa</taxon>
        <taxon>Ecdysozoa</taxon>
        <taxon>Arthropoda</taxon>
        <taxon>Hexapoda</taxon>
        <taxon>Insecta</taxon>
        <taxon>Pterygota</taxon>
        <taxon>Neoptera</taxon>
        <taxon>Paraneoptera</taxon>
        <taxon>Psocodea</taxon>
        <taxon>Troctomorpha</taxon>
        <taxon>Phthiraptera</taxon>
        <taxon>Amblycera</taxon>
        <taxon>Menoponidae</taxon>
        <taxon>Menopon</taxon>
    </lineage>
</organism>
<keyword evidence="3" id="KW-0813">Transport</keyword>
<reference evidence="8" key="1">
    <citation type="journal article" date="2024" name="Gigascience">
        <title>Chromosome-level genome of the poultry shaft louse Menopon gallinae provides insight into the host-switching and adaptive evolution of parasitic lice.</title>
        <authorList>
            <person name="Xu Y."/>
            <person name="Ma L."/>
            <person name="Liu S."/>
            <person name="Liang Y."/>
            <person name="Liu Q."/>
            <person name="He Z."/>
            <person name="Tian L."/>
            <person name="Duan Y."/>
            <person name="Cai W."/>
            <person name="Li H."/>
            <person name="Song F."/>
        </authorList>
    </citation>
    <scope>NUCLEOTIDE SEQUENCE</scope>
    <source>
        <strain evidence="8">Cailab_2023a</strain>
    </source>
</reference>
<feature type="transmembrane region" description="Helical" evidence="7">
    <location>
        <begin position="92"/>
        <end position="111"/>
    </location>
</feature>
<proteinExistence type="inferred from homology"/>
<dbReference type="Pfam" id="PF03821">
    <property type="entry name" value="Mtp"/>
    <property type="match status" value="1"/>
</dbReference>
<dbReference type="GO" id="GO:0005765">
    <property type="term" value="C:lysosomal membrane"/>
    <property type="evidence" value="ECO:0007669"/>
    <property type="project" value="TreeGrafter"/>
</dbReference>
<evidence type="ECO:0008006" key="9">
    <source>
        <dbReference type="Google" id="ProtNLM"/>
    </source>
</evidence>